<name>A0A7S3GTA2_9STRA</name>
<dbReference type="NCBIfam" id="TIGR02452">
    <property type="entry name" value="TIGR02452 family protein"/>
    <property type="match status" value="1"/>
</dbReference>
<evidence type="ECO:0000313" key="1">
    <source>
        <dbReference type="EMBL" id="CAE0275871.1"/>
    </source>
</evidence>
<dbReference type="Gene3D" id="3.40.220.10">
    <property type="entry name" value="Leucine Aminopeptidase, subunit E, domain 1"/>
    <property type="match status" value="1"/>
</dbReference>
<sequence>MLQAEREGQYPIPELGAIVTPAVAVLRAGQQESYGPLAEPFRICVITAAAPRGPDVSTPEARQVYIDRMTKKVEALLAILEHLGYPDLVLSAWGCGAFRNPPEEVARIFKKALSERFARSFRRVAFAVYDRPDWPGEGNSAVFRREIMT</sequence>
<dbReference type="InterPro" id="IPR012664">
    <property type="entry name" value="CHP02452"/>
</dbReference>
<accession>A0A7S3GTA2</accession>
<dbReference type="SUPFAM" id="SSF52949">
    <property type="entry name" value="Macro domain-like"/>
    <property type="match status" value="1"/>
</dbReference>
<dbReference type="PANTHER" id="PTHR35596">
    <property type="entry name" value="DUF2263 DOMAIN-CONTAINING PROTEIN"/>
    <property type="match status" value="1"/>
</dbReference>
<protein>
    <recommendedName>
        <fullName evidence="2">Microbial-type PARG catalytic domain-containing protein</fullName>
    </recommendedName>
</protein>
<dbReference type="EMBL" id="HBIC01009539">
    <property type="protein sequence ID" value="CAE0275871.1"/>
    <property type="molecule type" value="Transcribed_RNA"/>
</dbReference>
<proteinExistence type="predicted"/>
<organism evidence="1">
    <name type="scientific">Spumella elongata</name>
    <dbReference type="NCBI Taxonomy" id="89044"/>
    <lineage>
        <taxon>Eukaryota</taxon>
        <taxon>Sar</taxon>
        <taxon>Stramenopiles</taxon>
        <taxon>Ochrophyta</taxon>
        <taxon>Chrysophyceae</taxon>
        <taxon>Chromulinales</taxon>
        <taxon>Chromulinaceae</taxon>
        <taxon>Spumella</taxon>
    </lineage>
</organism>
<dbReference type="AlphaFoldDB" id="A0A7S3GTA2"/>
<dbReference type="InterPro" id="IPR043472">
    <property type="entry name" value="Macro_dom-like"/>
</dbReference>
<reference evidence="1" key="1">
    <citation type="submission" date="2021-01" db="EMBL/GenBank/DDBJ databases">
        <authorList>
            <person name="Corre E."/>
            <person name="Pelletier E."/>
            <person name="Niang G."/>
            <person name="Scheremetjew M."/>
            <person name="Finn R."/>
            <person name="Kale V."/>
            <person name="Holt S."/>
            <person name="Cochrane G."/>
            <person name="Meng A."/>
            <person name="Brown T."/>
            <person name="Cohen L."/>
        </authorList>
    </citation>
    <scope>NUCLEOTIDE SEQUENCE</scope>
    <source>
        <strain evidence="1">CCAP 955/1</strain>
    </source>
</reference>
<gene>
    <name evidence="1" type="ORF">SELO1098_LOCUS4700</name>
</gene>
<evidence type="ECO:0008006" key="2">
    <source>
        <dbReference type="Google" id="ProtNLM"/>
    </source>
</evidence>
<dbReference type="PANTHER" id="PTHR35596:SF1">
    <property type="entry name" value="MICROBIAL-TYPE PARG CATALYTIC DOMAIN-CONTAINING PROTEIN"/>
    <property type="match status" value="1"/>
</dbReference>